<reference evidence="1 2" key="1">
    <citation type="journal article" date="2019" name="Sci. Rep.">
        <title>Orb-weaving spider Araneus ventricosus genome elucidates the spidroin gene catalogue.</title>
        <authorList>
            <person name="Kono N."/>
            <person name="Nakamura H."/>
            <person name="Ohtoshi R."/>
            <person name="Moran D.A.P."/>
            <person name="Shinohara A."/>
            <person name="Yoshida Y."/>
            <person name="Fujiwara M."/>
            <person name="Mori M."/>
            <person name="Tomita M."/>
            <person name="Arakawa K."/>
        </authorList>
    </citation>
    <scope>NUCLEOTIDE SEQUENCE [LARGE SCALE GENOMIC DNA]</scope>
</reference>
<protein>
    <recommendedName>
        <fullName evidence="3">Histone-lysine N-methyltransferase SETMAR</fullName>
    </recommendedName>
</protein>
<dbReference type="GO" id="GO:0003676">
    <property type="term" value="F:nucleic acid binding"/>
    <property type="evidence" value="ECO:0007669"/>
    <property type="project" value="InterPro"/>
</dbReference>
<dbReference type="AlphaFoldDB" id="A0A4Y2FWB6"/>
<dbReference type="Gene3D" id="3.30.420.10">
    <property type="entry name" value="Ribonuclease H-like superfamily/Ribonuclease H"/>
    <property type="match status" value="1"/>
</dbReference>
<sequence length="115" mass="12978">MACRTDAPAKCEMRSICSFVSGRMLVCGIGSMKLFVLRRAILTSGVVFIRDNAQPHNADVTEQLQKQFKRDVSDQQAYNPDLGTCDFYLISELKNRKSGQNFLRNEEIQSNDPSI</sequence>
<comment type="caution">
    <text evidence="1">The sequence shown here is derived from an EMBL/GenBank/DDBJ whole genome shotgun (WGS) entry which is preliminary data.</text>
</comment>
<name>A0A4Y2FWB6_ARAVE</name>
<dbReference type="OrthoDB" id="9970333at2759"/>
<organism evidence="1 2">
    <name type="scientific">Araneus ventricosus</name>
    <name type="common">Orbweaver spider</name>
    <name type="synonym">Epeira ventricosa</name>
    <dbReference type="NCBI Taxonomy" id="182803"/>
    <lineage>
        <taxon>Eukaryota</taxon>
        <taxon>Metazoa</taxon>
        <taxon>Ecdysozoa</taxon>
        <taxon>Arthropoda</taxon>
        <taxon>Chelicerata</taxon>
        <taxon>Arachnida</taxon>
        <taxon>Araneae</taxon>
        <taxon>Araneomorphae</taxon>
        <taxon>Entelegynae</taxon>
        <taxon>Araneoidea</taxon>
        <taxon>Araneidae</taxon>
        <taxon>Araneus</taxon>
    </lineage>
</organism>
<proteinExistence type="predicted"/>
<dbReference type="InterPro" id="IPR036397">
    <property type="entry name" value="RNaseH_sf"/>
</dbReference>
<gene>
    <name evidence="1" type="ORF">AVEN_167908_1</name>
</gene>
<dbReference type="EMBL" id="BGPR01001101">
    <property type="protein sequence ID" value="GBM45441.1"/>
    <property type="molecule type" value="Genomic_DNA"/>
</dbReference>
<evidence type="ECO:0008006" key="3">
    <source>
        <dbReference type="Google" id="ProtNLM"/>
    </source>
</evidence>
<evidence type="ECO:0000313" key="1">
    <source>
        <dbReference type="EMBL" id="GBM45441.1"/>
    </source>
</evidence>
<dbReference type="Proteomes" id="UP000499080">
    <property type="component" value="Unassembled WGS sequence"/>
</dbReference>
<evidence type="ECO:0000313" key="2">
    <source>
        <dbReference type="Proteomes" id="UP000499080"/>
    </source>
</evidence>
<keyword evidence="2" id="KW-1185">Reference proteome</keyword>
<accession>A0A4Y2FWB6</accession>